<gene>
    <name evidence="2" type="ORF">V6256_14520</name>
</gene>
<keyword evidence="3" id="KW-1185">Reference proteome</keyword>
<evidence type="ECO:0000313" key="2">
    <source>
        <dbReference type="EMBL" id="MEL0630819.1"/>
    </source>
</evidence>
<keyword evidence="2" id="KW-0378">Hydrolase</keyword>
<feature type="domain" description="Restriction endonuclease type IV Mrr" evidence="1">
    <location>
        <begin position="7"/>
        <end position="123"/>
    </location>
</feature>
<dbReference type="InterPro" id="IPR007560">
    <property type="entry name" value="Restrct_endonuc_IV_Mrr"/>
</dbReference>
<dbReference type="GO" id="GO:0016787">
    <property type="term" value="F:hydrolase activity"/>
    <property type="evidence" value="ECO:0007669"/>
    <property type="project" value="UniProtKB-KW"/>
</dbReference>
<dbReference type="EC" id="3.1.21.-" evidence="2"/>
<proteinExistence type="predicted"/>
<dbReference type="GO" id="GO:0004519">
    <property type="term" value="F:endonuclease activity"/>
    <property type="evidence" value="ECO:0007669"/>
    <property type="project" value="UniProtKB-KW"/>
</dbReference>
<accession>A0ABU9GU11</accession>
<name>A0ABU9GU11_9GAMM</name>
<dbReference type="Proteomes" id="UP001369082">
    <property type="component" value="Unassembled WGS sequence"/>
</dbReference>
<evidence type="ECO:0000259" key="1">
    <source>
        <dbReference type="Pfam" id="PF04471"/>
    </source>
</evidence>
<evidence type="ECO:0000313" key="3">
    <source>
        <dbReference type="Proteomes" id="UP001369082"/>
    </source>
</evidence>
<comment type="caution">
    <text evidence="2">The sequence shown here is derived from an EMBL/GenBank/DDBJ whole genome shotgun (WGS) entry which is preliminary data.</text>
</comment>
<reference evidence="2 3" key="1">
    <citation type="submission" date="2024-02" db="EMBL/GenBank/DDBJ databases">
        <title>Bacteria isolated from the canopy kelp, Nereocystis luetkeana.</title>
        <authorList>
            <person name="Pfister C.A."/>
            <person name="Younker I.T."/>
            <person name="Light S.H."/>
        </authorList>
    </citation>
    <scope>NUCLEOTIDE SEQUENCE [LARGE SCALE GENOMIC DNA]</scope>
    <source>
        <strain evidence="2 3">TI.1.05</strain>
    </source>
</reference>
<keyword evidence="2" id="KW-0540">Nuclease</keyword>
<dbReference type="EMBL" id="JBAKAZ010000093">
    <property type="protein sequence ID" value="MEL0630819.1"/>
    <property type="molecule type" value="Genomic_DNA"/>
</dbReference>
<dbReference type="Gene3D" id="3.40.1350.10">
    <property type="match status" value="1"/>
</dbReference>
<sequence length="269" mass="30057">MTNINTEYEKLVAEIHQGMLNFDGFENLRVEHDVTITGKSGATHQIDVYWEFKAAGTTYRTCVECKNYKSAVKKSHVASFAEILRDIGNANGIIATTSSFQKGAVLLAKENNIRLVLVNHLIKSIHYTIQPIMSDFENTKFNFNQDSAKEALKRNGLDKYEMNFTYPGHHPLIDGHGEVAVRLNELINTSNLVEGHNTLDCSKYYLDVEGLGPIQLDSIEVDMIHREAQPIKGLVESPNSAKAAIEDIVDENVHYLHDDGTVNDVPNNA</sequence>
<dbReference type="SUPFAM" id="SSF52980">
    <property type="entry name" value="Restriction endonuclease-like"/>
    <property type="match status" value="1"/>
</dbReference>
<dbReference type="InterPro" id="IPR011335">
    <property type="entry name" value="Restrct_endonuc-II-like"/>
</dbReference>
<dbReference type="Pfam" id="PF04471">
    <property type="entry name" value="Mrr_cat"/>
    <property type="match status" value="1"/>
</dbReference>
<keyword evidence="2" id="KW-0255">Endonuclease</keyword>
<organism evidence="2 3">
    <name type="scientific">Psychromonas aquatilis</name>
    <dbReference type="NCBI Taxonomy" id="2005072"/>
    <lineage>
        <taxon>Bacteria</taxon>
        <taxon>Pseudomonadati</taxon>
        <taxon>Pseudomonadota</taxon>
        <taxon>Gammaproteobacteria</taxon>
        <taxon>Alteromonadales</taxon>
        <taxon>Psychromonadaceae</taxon>
        <taxon>Psychromonas</taxon>
    </lineage>
</organism>
<dbReference type="RefSeq" id="WP_341598981.1">
    <property type="nucleotide sequence ID" value="NZ_JBAKAZ010000093.1"/>
</dbReference>
<protein>
    <submittedName>
        <fullName evidence="2">Restriction endonuclease</fullName>
        <ecNumber evidence="2">3.1.21.-</ecNumber>
    </submittedName>
</protein>
<dbReference type="InterPro" id="IPR011856">
    <property type="entry name" value="tRNA_endonuc-like_dom_sf"/>
</dbReference>